<feature type="region of interest" description="Disordered" evidence="4">
    <location>
        <begin position="283"/>
        <end position="315"/>
    </location>
</feature>
<name>A0AAV7IJ98_COTGL</name>
<dbReference type="Pfam" id="PF26254">
    <property type="entry name" value="Ig_TRAPPC9-Trs120_1st"/>
    <property type="match status" value="1"/>
</dbReference>
<dbReference type="Proteomes" id="UP000826195">
    <property type="component" value="Unassembled WGS sequence"/>
</dbReference>
<evidence type="ECO:0000256" key="1">
    <source>
        <dbReference type="ARBA" id="ARBA00004555"/>
    </source>
</evidence>
<reference evidence="9 10" key="1">
    <citation type="journal article" date="2021" name="J. Hered.">
        <title>A chromosome-level genome assembly of the parasitoid wasp, Cotesia glomerata (Hymenoptera: Braconidae).</title>
        <authorList>
            <person name="Pinto B.J."/>
            <person name="Weis J.J."/>
            <person name="Gamble T."/>
            <person name="Ode P.J."/>
            <person name="Paul R."/>
            <person name="Zaspel J.M."/>
        </authorList>
    </citation>
    <scope>NUCLEOTIDE SEQUENCE [LARGE SCALE GENOMIC DNA]</scope>
    <source>
        <strain evidence="9">CgM1</strain>
    </source>
</reference>
<feature type="domain" description="Trs120/TRAPPC9 N-terminal" evidence="5">
    <location>
        <begin position="203"/>
        <end position="272"/>
    </location>
</feature>
<evidence type="ECO:0000259" key="7">
    <source>
        <dbReference type="Pfam" id="PF26254"/>
    </source>
</evidence>
<dbReference type="InterPro" id="IPR058563">
    <property type="entry name" value="Trs120_TRAPPC9_N"/>
</dbReference>
<organism evidence="9 10">
    <name type="scientific">Cotesia glomerata</name>
    <name type="common">Lepidopteran parasitic wasp</name>
    <name type="synonym">Apanteles glomeratus</name>
    <dbReference type="NCBI Taxonomy" id="32391"/>
    <lineage>
        <taxon>Eukaryota</taxon>
        <taxon>Metazoa</taxon>
        <taxon>Ecdysozoa</taxon>
        <taxon>Arthropoda</taxon>
        <taxon>Hexapoda</taxon>
        <taxon>Insecta</taxon>
        <taxon>Pterygota</taxon>
        <taxon>Neoptera</taxon>
        <taxon>Endopterygota</taxon>
        <taxon>Hymenoptera</taxon>
        <taxon>Apocrita</taxon>
        <taxon>Ichneumonoidea</taxon>
        <taxon>Braconidae</taxon>
        <taxon>Microgastrinae</taxon>
        <taxon>Cotesia</taxon>
    </lineage>
</organism>
<evidence type="ECO:0000256" key="4">
    <source>
        <dbReference type="SAM" id="MobiDB-lite"/>
    </source>
</evidence>
<dbReference type="EMBL" id="JAHXZJ010001492">
    <property type="protein sequence ID" value="KAH0552100.1"/>
    <property type="molecule type" value="Genomic_DNA"/>
</dbReference>
<evidence type="ECO:0000259" key="5">
    <source>
        <dbReference type="Pfam" id="PF08626"/>
    </source>
</evidence>
<evidence type="ECO:0000259" key="6">
    <source>
        <dbReference type="Pfam" id="PF26251"/>
    </source>
</evidence>
<feature type="region of interest" description="Disordered" evidence="4">
    <location>
        <begin position="798"/>
        <end position="837"/>
    </location>
</feature>
<evidence type="ECO:0000313" key="9">
    <source>
        <dbReference type="EMBL" id="KAH0552100.1"/>
    </source>
</evidence>
<dbReference type="AlphaFoldDB" id="A0AAV7IJ98"/>
<evidence type="ECO:0000256" key="2">
    <source>
        <dbReference type="ARBA" id="ARBA00008459"/>
    </source>
</evidence>
<dbReference type="Pfam" id="PF08626">
    <property type="entry name" value="TRAPPC9-Trs120"/>
    <property type="match status" value="1"/>
</dbReference>
<evidence type="ECO:0008006" key="11">
    <source>
        <dbReference type="Google" id="ProtNLM"/>
    </source>
</evidence>
<accession>A0AAV7IJ98</accession>
<dbReference type="GO" id="GO:0005802">
    <property type="term" value="C:trans-Golgi network"/>
    <property type="evidence" value="ECO:0007669"/>
    <property type="project" value="TreeGrafter"/>
</dbReference>
<dbReference type="Pfam" id="PF26283">
    <property type="entry name" value="Ig_TRAPPC9-Trs120_4th"/>
    <property type="match status" value="1"/>
</dbReference>
<comment type="caution">
    <text evidence="9">The sequence shown here is derived from an EMBL/GenBank/DDBJ whole genome shotgun (WGS) entry which is preliminary data.</text>
</comment>
<dbReference type="InterPro" id="IPR058565">
    <property type="entry name" value="Ig_TRAPPC9_Trs120_1st"/>
</dbReference>
<feature type="domain" description="Trs120/TRAPPC9 first Ig-like" evidence="7">
    <location>
        <begin position="548"/>
        <end position="660"/>
    </location>
</feature>
<dbReference type="PANTHER" id="PTHR21512">
    <property type="entry name" value="TRAFFICKING PROTEIN PARTICLE COMPLEX SUBUNIT 9"/>
    <property type="match status" value="1"/>
</dbReference>
<evidence type="ECO:0000259" key="8">
    <source>
        <dbReference type="Pfam" id="PF26283"/>
    </source>
</evidence>
<feature type="domain" description="Trs120/TRAPPC9 fourth Ig-like" evidence="8">
    <location>
        <begin position="1012"/>
        <end position="1116"/>
    </location>
</feature>
<feature type="compositionally biased region" description="Polar residues" evidence="4">
    <location>
        <begin position="798"/>
        <end position="822"/>
    </location>
</feature>
<keyword evidence="3" id="KW-0333">Golgi apparatus</keyword>
<evidence type="ECO:0000313" key="10">
    <source>
        <dbReference type="Proteomes" id="UP000826195"/>
    </source>
</evidence>
<keyword evidence="10" id="KW-1185">Reference proteome</keyword>
<dbReference type="InterPro" id="IPR058568">
    <property type="entry name" value="Ig_TRAPPC9_Trs120_4th"/>
</dbReference>
<sequence>MSQPDYEQTTHDHASLLVLLKSIGTQLKPKLLSRLYERINKSLSKLNIVDSSGSTREIIIRFVRDYPVENIDWGDFQTHRRLLGLVTFSKYDEQNEFSELCRLHETLKVKYNDTLYDSRAIFFGPVESDSINEPPPGFVPPPNFKTSAIYYADELCPSLESQILECLNALFWILESKRLKRLREKSDRAPLLRAPFEKKELIGLDLESRNNKKKCSGRMTKHIADLSLQAGLRIEALNYYSTAAASLQTVNDWLWLGAAYEGLCATSSMILYPNLRRSLTLHRNSSLQETSPGKRRESQSLPSPTNEESPKTHIPHLLPPEEIAKKYREAIVHYSKYQNAAIVETEASFKATRISIEQNSPLQAACFLNNVVFNHINLSELEKIERFTKLAELYSSFGFSRKASFCMRLAALRYVSPNNPNRDWKQCYNLLLQSTSGFKLSLDPADMTDDNRKGWPKIQIQILNELIIAANRMGNAALATRHMTFILQTLFNYLSPNDRKDIALQLQGVAQQCEGAPVPLVLESGIVIPPANLINIPTTKEFKLKNLQAHLQPQKIERVKEDHGPFLFTPINFGSLERKNVSKNSVEFLWVDGDICEVSIQLINPLPFELVVSNMRLLTSGIVFESLPESITLPAMAGPIGVSLAGTPREPGTLEIHGFSTHTLGVKSNCRLRNIPGMPYPSYNITVIPALPKIDLATSLPQTASFSTGQNIVTSASVSLYGGESTECTVTITNCGQVPIETVETSIKSSLSKIKELKIFQWSDDNFNSQLPLLPGASASLTLYLFADMEFINNKDQVQKNSPRINNAHGSKSWPSKSNLTQSKKKSLPGNSGKNSGINSQLAKLTIQPPSNIIVEGQLMIKYSGGEGLTAGYCRVSSVFISIEMLPSVNITSWDVLPAETSSQFYLVLDVNNMTNQEMELYYTQSKCIYMGGRESCRIPVPVDRCPLDKLSTIESGDVDNELQKLCSQHTAALVDMRWQLLGTDLTGKANLNGITFTRDMLDLVRMSPLQWEVVINDTAVKPQDEITCTIGECVSIGVGVCNALERPLSNLCLTIDFYQDYQNGTCNYKLDNLLAIAGASKVMLPTLQEYGRAYHECRVVFFMPGQFKLDIRCSSNHDNSSSSSSSDKNLTIADNEWRYIPPIEITAEDY</sequence>
<dbReference type="Pfam" id="PF26251">
    <property type="entry name" value="TPR_TRAPPC9-Trs120"/>
    <property type="match status" value="1"/>
</dbReference>
<dbReference type="PANTHER" id="PTHR21512:SF5">
    <property type="entry name" value="TRAFFICKING PROTEIN PARTICLE COMPLEX SUBUNIT 9"/>
    <property type="match status" value="1"/>
</dbReference>
<feature type="domain" description="Trs120/TRAPPC9 TPR region" evidence="6">
    <location>
        <begin position="378"/>
        <end position="508"/>
    </location>
</feature>
<dbReference type="InterPro" id="IPR058564">
    <property type="entry name" value="TPR_TRAPPC9_Trs120"/>
</dbReference>
<gene>
    <name evidence="9" type="ORF">KQX54_005537</name>
</gene>
<proteinExistence type="inferred from homology"/>
<comment type="subcellular location">
    <subcellularLocation>
        <location evidence="1">Golgi apparatus</location>
    </subcellularLocation>
</comment>
<protein>
    <recommendedName>
        <fullName evidence="11">Protein brunelleschi</fullName>
    </recommendedName>
</protein>
<evidence type="ECO:0000256" key="3">
    <source>
        <dbReference type="ARBA" id="ARBA00023034"/>
    </source>
</evidence>
<comment type="similarity">
    <text evidence="2">Belongs to the NIBP family.</text>
</comment>
<dbReference type="InterPro" id="IPR013935">
    <property type="entry name" value="Trs120_TRAPPC9"/>
</dbReference>